<comment type="similarity">
    <text evidence="1">Belongs to the N(4)/N(6)-methyltransferase family.</text>
</comment>
<evidence type="ECO:0000256" key="1">
    <source>
        <dbReference type="ARBA" id="ARBA00006594"/>
    </source>
</evidence>
<name>A0ABS7J477_9SPHN</name>
<dbReference type="Pfam" id="PF01555">
    <property type="entry name" value="N6_N4_Mtase"/>
    <property type="match status" value="1"/>
</dbReference>
<evidence type="ECO:0000256" key="6">
    <source>
        <dbReference type="ARBA" id="ARBA00047942"/>
    </source>
</evidence>
<dbReference type="InterPro" id="IPR002941">
    <property type="entry name" value="DNA_methylase_N4/N6"/>
</dbReference>
<dbReference type="PIRSF" id="PIRSF015855">
    <property type="entry name" value="TypeIII_Mtase_mKpnI"/>
    <property type="match status" value="1"/>
</dbReference>
<keyword evidence="4" id="KW-0808">Transferase</keyword>
<dbReference type="Gene3D" id="3.40.50.150">
    <property type="entry name" value="Vaccinia Virus protein VP39"/>
    <property type="match status" value="1"/>
</dbReference>
<dbReference type="PRINTS" id="PR00506">
    <property type="entry name" value="D21N6MTFRASE"/>
</dbReference>
<comment type="caution">
    <text evidence="8">The sequence shown here is derived from an EMBL/GenBank/DDBJ whole genome shotgun (WGS) entry which is preliminary data.</text>
</comment>
<dbReference type="Proteomes" id="UP000783253">
    <property type="component" value="Unassembled WGS sequence"/>
</dbReference>
<keyword evidence="5" id="KW-0949">S-adenosyl-L-methionine</keyword>
<evidence type="ECO:0000259" key="7">
    <source>
        <dbReference type="Pfam" id="PF01555"/>
    </source>
</evidence>
<evidence type="ECO:0000313" key="9">
    <source>
        <dbReference type="Proteomes" id="UP000783253"/>
    </source>
</evidence>
<dbReference type="EMBL" id="JAIGNK010000007">
    <property type="protein sequence ID" value="MBX7459360.1"/>
    <property type="molecule type" value="Genomic_DNA"/>
</dbReference>
<evidence type="ECO:0000256" key="4">
    <source>
        <dbReference type="ARBA" id="ARBA00022679"/>
    </source>
</evidence>
<proteinExistence type="inferred from homology"/>
<accession>A0ABS7J477</accession>
<comment type="catalytic activity">
    <reaction evidence="6">
        <text>a 2'-deoxyadenosine in DNA + S-adenosyl-L-methionine = an N(6)-methyl-2'-deoxyadenosine in DNA + S-adenosyl-L-homocysteine + H(+)</text>
        <dbReference type="Rhea" id="RHEA:15197"/>
        <dbReference type="Rhea" id="RHEA-COMP:12418"/>
        <dbReference type="Rhea" id="RHEA-COMP:12419"/>
        <dbReference type="ChEBI" id="CHEBI:15378"/>
        <dbReference type="ChEBI" id="CHEBI:57856"/>
        <dbReference type="ChEBI" id="CHEBI:59789"/>
        <dbReference type="ChEBI" id="CHEBI:90615"/>
        <dbReference type="ChEBI" id="CHEBI:90616"/>
        <dbReference type="EC" id="2.1.1.72"/>
    </reaction>
</comment>
<feature type="domain" description="DNA methylase N-4/N-6" evidence="7">
    <location>
        <begin position="119"/>
        <end position="465"/>
    </location>
</feature>
<dbReference type="InterPro" id="IPR029063">
    <property type="entry name" value="SAM-dependent_MTases_sf"/>
</dbReference>
<dbReference type="PROSITE" id="PS00092">
    <property type="entry name" value="N6_MTASE"/>
    <property type="match status" value="1"/>
</dbReference>
<dbReference type="InterPro" id="IPR002052">
    <property type="entry name" value="DNA_methylase_N6_adenine_CS"/>
</dbReference>
<dbReference type="SUPFAM" id="SSF53335">
    <property type="entry name" value="S-adenosyl-L-methionine-dependent methyltransferases"/>
    <property type="match status" value="1"/>
</dbReference>
<evidence type="ECO:0000313" key="8">
    <source>
        <dbReference type="EMBL" id="MBX7459360.1"/>
    </source>
</evidence>
<dbReference type="InterPro" id="IPR002295">
    <property type="entry name" value="N4/N6-MTase_EcoPI_Mod-like"/>
</dbReference>
<dbReference type="EC" id="2.1.1.72" evidence="2"/>
<protein>
    <recommendedName>
        <fullName evidence="2">site-specific DNA-methyltransferase (adenine-specific)</fullName>
        <ecNumber evidence="2">2.1.1.72</ecNumber>
    </recommendedName>
</protein>
<sequence>MTDTSNDQPEPFDLKSDDVAARKRADFKRLFPEVFNEDKIDLDQLRRVLGDWVDEGSERFGLTWPGKAACMRVIQAPATGGLRPDRDESVNFDESENVFIEGDNLEVLKLLQKAYFGKIKMIYIDPPYNTGKEFIYPDKYAETLGTYLSYTGQRGDDGRRFSTNSEEDGRLHSNWINMMYPRLYLARNLLKDDGVIFVSIDDNEAANLRQLCDQVFGQENHLVTMYVQVRYPGKTLAEKNDYQKLIEQVLVYTKADFSPKKESEEYKIEKFCWHIDELEEGHVTSIGGRDVEIFKPGQYKITKVPPSTSALKETWATGSVLKVNASGKYFGKNLAPRKSQDGLKVLYKVKGIGEDGLGFRYFTGPQKESATKGKFFSGVPLKRLEQMKTGSARKEKPILNFHNFADAFGNCRHEGAIDFRGGKKPIEFLKTLIRQSLASDEQDIVLDFFAGSASTAHAVFDLNKEDGGNRKFIMVQLPEPVSEEDRQEHFNTISELSRERIRRAASKLAPHAEKGSPSNIDYGFRAFNLSPSSFTSWDAASDIAQDDLLAEIEGHASHTSESATDDDILFELLLKDGFELTTKVEQASVAGGKAYSVADGALLICLERNLTKDIIDALADLAEKEDAARVVCLDAGFQGNDQLKTNAVQTFKSRLGHGEDGSIFRTV</sequence>
<reference evidence="8 9" key="1">
    <citation type="submission" date="2021-08" db="EMBL/GenBank/DDBJ databases">
        <title>Comparative Genomics Analysis of the Genus Qipengyuania Reveals Extensive Genetic Diversity and Metabolic Versatility, Including the Description of Fifteen Novel Species.</title>
        <authorList>
            <person name="Liu Y."/>
        </authorList>
    </citation>
    <scope>NUCLEOTIDE SEQUENCE [LARGE SCALE GENOMIC DNA]</scope>
    <source>
        <strain evidence="8 9">1NDH17</strain>
    </source>
</reference>
<dbReference type="RefSeq" id="WP_221574758.1">
    <property type="nucleotide sequence ID" value="NZ_JAIGNK010000007.1"/>
</dbReference>
<keyword evidence="3" id="KW-0489">Methyltransferase</keyword>
<organism evidence="8 9">
    <name type="scientific">Qipengyuania polymorpha</name>
    <dbReference type="NCBI Taxonomy" id="2867234"/>
    <lineage>
        <taxon>Bacteria</taxon>
        <taxon>Pseudomonadati</taxon>
        <taxon>Pseudomonadota</taxon>
        <taxon>Alphaproteobacteria</taxon>
        <taxon>Sphingomonadales</taxon>
        <taxon>Erythrobacteraceae</taxon>
        <taxon>Qipengyuania</taxon>
    </lineage>
</organism>
<evidence type="ECO:0000256" key="2">
    <source>
        <dbReference type="ARBA" id="ARBA00011900"/>
    </source>
</evidence>
<evidence type="ECO:0000256" key="5">
    <source>
        <dbReference type="ARBA" id="ARBA00022691"/>
    </source>
</evidence>
<keyword evidence="9" id="KW-1185">Reference proteome</keyword>
<evidence type="ECO:0000256" key="3">
    <source>
        <dbReference type="ARBA" id="ARBA00022603"/>
    </source>
</evidence>
<gene>
    <name evidence="8" type="ORF">K3152_13990</name>
</gene>